<accession>A0AAV2J781</accession>
<reference evidence="2 3" key="1">
    <citation type="submission" date="2024-04" db="EMBL/GenBank/DDBJ databases">
        <authorList>
            <person name="Waldvogel A.-M."/>
            <person name="Schoenle A."/>
        </authorList>
    </citation>
    <scope>NUCLEOTIDE SEQUENCE [LARGE SCALE GENOMIC DNA]</scope>
</reference>
<sequence>MAPSLPQTVYTAPTWRPLSHRPLKQLQHGALSPTDRSYSSNMAPSLPQTAQTAPTWRPLSHRPLSLAQTVSPQSPSLCFPVLSPPHAAHPRLCHRTVLALFPAYIPLCGGHTPSPCLPQPPPPPAPVPVSGFTTMGHSHRCSPLC</sequence>
<feature type="region of interest" description="Disordered" evidence="1">
    <location>
        <begin position="21"/>
        <end position="55"/>
    </location>
</feature>
<proteinExistence type="predicted"/>
<protein>
    <submittedName>
        <fullName evidence="2">Uncharacterized protein</fullName>
    </submittedName>
</protein>
<organism evidence="2 3">
    <name type="scientific">Knipowitschia caucasica</name>
    <name type="common">Caucasian dwarf goby</name>
    <name type="synonym">Pomatoschistus caucasicus</name>
    <dbReference type="NCBI Taxonomy" id="637954"/>
    <lineage>
        <taxon>Eukaryota</taxon>
        <taxon>Metazoa</taxon>
        <taxon>Chordata</taxon>
        <taxon>Craniata</taxon>
        <taxon>Vertebrata</taxon>
        <taxon>Euteleostomi</taxon>
        <taxon>Actinopterygii</taxon>
        <taxon>Neopterygii</taxon>
        <taxon>Teleostei</taxon>
        <taxon>Neoteleostei</taxon>
        <taxon>Acanthomorphata</taxon>
        <taxon>Gobiaria</taxon>
        <taxon>Gobiiformes</taxon>
        <taxon>Gobioidei</taxon>
        <taxon>Gobiidae</taxon>
        <taxon>Gobiinae</taxon>
        <taxon>Knipowitschia</taxon>
    </lineage>
</organism>
<dbReference type="Proteomes" id="UP001497482">
    <property type="component" value="Chromosome 10"/>
</dbReference>
<feature type="compositionally biased region" description="Polar residues" evidence="1">
    <location>
        <begin position="34"/>
        <end position="54"/>
    </location>
</feature>
<evidence type="ECO:0000256" key="1">
    <source>
        <dbReference type="SAM" id="MobiDB-lite"/>
    </source>
</evidence>
<dbReference type="AlphaFoldDB" id="A0AAV2J781"/>
<keyword evidence="3" id="KW-1185">Reference proteome</keyword>
<name>A0AAV2J781_KNICA</name>
<evidence type="ECO:0000313" key="2">
    <source>
        <dbReference type="EMBL" id="CAL1572351.1"/>
    </source>
</evidence>
<dbReference type="EMBL" id="OZ035832">
    <property type="protein sequence ID" value="CAL1572351.1"/>
    <property type="molecule type" value="Genomic_DNA"/>
</dbReference>
<gene>
    <name evidence="2" type="ORF">KC01_LOCUS4390</name>
</gene>
<evidence type="ECO:0000313" key="3">
    <source>
        <dbReference type="Proteomes" id="UP001497482"/>
    </source>
</evidence>